<comment type="caution">
    <text evidence="1">The sequence shown here is derived from an EMBL/GenBank/DDBJ whole genome shotgun (WGS) entry which is preliminary data.</text>
</comment>
<dbReference type="AlphaFoldDB" id="A0A3D2SNL9"/>
<sequence length="80" mass="9503">MKKTNETNLDYLNNIIDNFKDTKEKPSKILIGYKIYAELMNDAKFKSEILESALDPNKRKYRKLKIKITQDEYQLKIESS</sequence>
<dbReference type="RefSeq" id="WP_049176346.1">
    <property type="nucleotide sequence ID" value="NZ_BKFK01000001.1"/>
</dbReference>
<evidence type="ECO:0000313" key="2">
    <source>
        <dbReference type="Proteomes" id="UP000263596"/>
    </source>
</evidence>
<organism evidence="1 2">
    <name type="scientific">Acinetobacter ursingii</name>
    <dbReference type="NCBI Taxonomy" id="108980"/>
    <lineage>
        <taxon>Bacteria</taxon>
        <taxon>Pseudomonadati</taxon>
        <taxon>Pseudomonadota</taxon>
        <taxon>Gammaproteobacteria</taxon>
        <taxon>Moraxellales</taxon>
        <taxon>Moraxellaceae</taxon>
        <taxon>Acinetobacter</taxon>
    </lineage>
</organism>
<dbReference type="Proteomes" id="UP000263596">
    <property type="component" value="Unassembled WGS sequence"/>
</dbReference>
<gene>
    <name evidence="1" type="ORF">DHW29_09480</name>
</gene>
<proteinExistence type="predicted"/>
<dbReference type="EMBL" id="DPVE01000160">
    <property type="protein sequence ID" value="HCK30392.1"/>
    <property type="molecule type" value="Genomic_DNA"/>
</dbReference>
<protein>
    <submittedName>
        <fullName evidence="1">Uncharacterized protein</fullName>
    </submittedName>
</protein>
<reference evidence="1 2" key="1">
    <citation type="journal article" date="2018" name="Nat. Biotechnol.">
        <title>A standardized bacterial taxonomy based on genome phylogeny substantially revises the tree of life.</title>
        <authorList>
            <person name="Parks D.H."/>
            <person name="Chuvochina M."/>
            <person name="Waite D.W."/>
            <person name="Rinke C."/>
            <person name="Skarshewski A."/>
            <person name="Chaumeil P.A."/>
            <person name="Hugenholtz P."/>
        </authorList>
    </citation>
    <scope>NUCLEOTIDE SEQUENCE [LARGE SCALE GENOMIC DNA]</scope>
    <source>
        <strain evidence="1">UBA9669</strain>
    </source>
</reference>
<evidence type="ECO:0000313" key="1">
    <source>
        <dbReference type="EMBL" id="HCK30392.1"/>
    </source>
</evidence>
<name>A0A3D2SNL9_9GAMM</name>
<accession>A0A3D2SNL9</accession>